<comment type="caution">
    <text evidence="2">The sequence shown here is derived from an EMBL/GenBank/DDBJ whole genome shotgun (WGS) entry which is preliminary data.</text>
</comment>
<feature type="region of interest" description="Disordered" evidence="1">
    <location>
        <begin position="100"/>
        <end position="250"/>
    </location>
</feature>
<sequence length="281" mass="30677">MDAAPKLTLVRVNGVDVSPRSQDCGSKVTPGAGSAATLKTGQRTRGADDDEALVRAVGGQMGRATEGMHQEAELDEELEELLRRARELLVRQYGGMEIKRDVSPPEQGLAKRQRTGQEEGRRSNQRWTRRTVLPPRAQGAGWLQPELHPLSSMQHPWAQRGGTAERWPDPQKLGPTASDQIKGTSLLPLWRVRGQSKGAEMMTGKQSRVPGASTAETTEPAQEQQTAQEGEQAEQRKAGMQCGAGEQGHSTFWHAGKRMGVEPEVPKEQLEWGDLARLGGV</sequence>
<feature type="region of interest" description="Disordered" evidence="1">
    <location>
        <begin position="18"/>
        <end position="48"/>
    </location>
</feature>
<keyword evidence="3" id="KW-1185">Reference proteome</keyword>
<accession>A0AAV7TTT5</accession>
<evidence type="ECO:0000313" key="3">
    <source>
        <dbReference type="Proteomes" id="UP001066276"/>
    </source>
</evidence>
<organism evidence="2 3">
    <name type="scientific">Pleurodeles waltl</name>
    <name type="common">Iberian ribbed newt</name>
    <dbReference type="NCBI Taxonomy" id="8319"/>
    <lineage>
        <taxon>Eukaryota</taxon>
        <taxon>Metazoa</taxon>
        <taxon>Chordata</taxon>
        <taxon>Craniata</taxon>
        <taxon>Vertebrata</taxon>
        <taxon>Euteleostomi</taxon>
        <taxon>Amphibia</taxon>
        <taxon>Batrachia</taxon>
        <taxon>Caudata</taxon>
        <taxon>Salamandroidea</taxon>
        <taxon>Salamandridae</taxon>
        <taxon>Pleurodelinae</taxon>
        <taxon>Pleurodeles</taxon>
    </lineage>
</organism>
<name>A0AAV7TTT5_PLEWA</name>
<gene>
    <name evidence="2" type="ORF">NDU88_005261</name>
</gene>
<dbReference type="AlphaFoldDB" id="A0AAV7TTT5"/>
<reference evidence="2" key="1">
    <citation type="journal article" date="2022" name="bioRxiv">
        <title>Sequencing and chromosome-scale assembly of the giantPleurodeles waltlgenome.</title>
        <authorList>
            <person name="Brown T."/>
            <person name="Elewa A."/>
            <person name="Iarovenko S."/>
            <person name="Subramanian E."/>
            <person name="Araus A.J."/>
            <person name="Petzold A."/>
            <person name="Susuki M."/>
            <person name="Suzuki K.-i.T."/>
            <person name="Hayashi T."/>
            <person name="Toyoda A."/>
            <person name="Oliveira C."/>
            <person name="Osipova E."/>
            <person name="Leigh N.D."/>
            <person name="Simon A."/>
            <person name="Yun M.H."/>
        </authorList>
    </citation>
    <scope>NUCLEOTIDE SEQUENCE</scope>
    <source>
        <strain evidence="2">20211129_DDA</strain>
        <tissue evidence="2">Liver</tissue>
    </source>
</reference>
<dbReference type="EMBL" id="JANPWB010000006">
    <property type="protein sequence ID" value="KAJ1180037.1"/>
    <property type="molecule type" value="Genomic_DNA"/>
</dbReference>
<proteinExistence type="predicted"/>
<feature type="compositionally biased region" description="Low complexity" evidence="1">
    <location>
        <begin position="214"/>
        <end position="230"/>
    </location>
</feature>
<evidence type="ECO:0000313" key="2">
    <source>
        <dbReference type="EMBL" id="KAJ1180037.1"/>
    </source>
</evidence>
<protein>
    <submittedName>
        <fullName evidence="2">Uncharacterized protein</fullName>
    </submittedName>
</protein>
<evidence type="ECO:0000256" key="1">
    <source>
        <dbReference type="SAM" id="MobiDB-lite"/>
    </source>
</evidence>
<dbReference type="Proteomes" id="UP001066276">
    <property type="component" value="Chromosome 3_2"/>
</dbReference>